<evidence type="ECO:0000313" key="1">
    <source>
        <dbReference type="EMBL" id="KAK7308333.1"/>
    </source>
</evidence>
<comment type="caution">
    <text evidence="1">The sequence shown here is derived from an EMBL/GenBank/DDBJ whole genome shotgun (WGS) entry which is preliminary data.</text>
</comment>
<name>A0AAN9K0P8_CANGL</name>
<protein>
    <recommendedName>
        <fullName evidence="3">Retrotransposon Copia-like N-terminal domain-containing protein</fullName>
    </recommendedName>
</protein>
<accession>A0AAN9K0P8</accession>
<proteinExistence type="predicted"/>
<reference evidence="1 2" key="1">
    <citation type="submission" date="2024-01" db="EMBL/GenBank/DDBJ databases">
        <title>The genomes of 5 underutilized Papilionoideae crops provide insights into root nodulation and disease resistanc.</title>
        <authorList>
            <person name="Jiang F."/>
        </authorList>
    </citation>
    <scope>NUCLEOTIDE SEQUENCE [LARGE SCALE GENOMIC DNA]</scope>
    <source>
        <strain evidence="1">LVBAO_FW01</strain>
        <tissue evidence="1">Leaves</tissue>
    </source>
</reference>
<organism evidence="1 2">
    <name type="scientific">Canavalia gladiata</name>
    <name type="common">Sword bean</name>
    <name type="synonym">Dolichos gladiatus</name>
    <dbReference type="NCBI Taxonomy" id="3824"/>
    <lineage>
        <taxon>Eukaryota</taxon>
        <taxon>Viridiplantae</taxon>
        <taxon>Streptophyta</taxon>
        <taxon>Embryophyta</taxon>
        <taxon>Tracheophyta</taxon>
        <taxon>Spermatophyta</taxon>
        <taxon>Magnoliopsida</taxon>
        <taxon>eudicotyledons</taxon>
        <taxon>Gunneridae</taxon>
        <taxon>Pentapetalae</taxon>
        <taxon>rosids</taxon>
        <taxon>fabids</taxon>
        <taxon>Fabales</taxon>
        <taxon>Fabaceae</taxon>
        <taxon>Papilionoideae</taxon>
        <taxon>50 kb inversion clade</taxon>
        <taxon>NPAAA clade</taxon>
        <taxon>indigoferoid/millettioid clade</taxon>
        <taxon>Phaseoleae</taxon>
        <taxon>Canavalia</taxon>
    </lineage>
</organism>
<sequence length="144" mass="16493">MKKSLHSICSGHMENFPDEESNLFWHVLLPKPGPSRFPIDLKCFLENTKHDFEAYLLDLAGASIKALLGVLLRILGRMPRNLNQHTMIMGKDPTQNPSGPYYIHAGENPLMVMANPILIENNYHIWARSMKRSMISKNEEIHDL</sequence>
<evidence type="ECO:0000313" key="2">
    <source>
        <dbReference type="Proteomes" id="UP001367508"/>
    </source>
</evidence>
<evidence type="ECO:0008006" key="3">
    <source>
        <dbReference type="Google" id="ProtNLM"/>
    </source>
</evidence>
<dbReference type="AlphaFoldDB" id="A0AAN9K0P8"/>
<keyword evidence="2" id="KW-1185">Reference proteome</keyword>
<dbReference type="Proteomes" id="UP001367508">
    <property type="component" value="Unassembled WGS sequence"/>
</dbReference>
<gene>
    <name evidence="1" type="ORF">VNO77_41935</name>
</gene>
<dbReference type="EMBL" id="JAYMYQ010000010">
    <property type="protein sequence ID" value="KAK7308333.1"/>
    <property type="molecule type" value="Genomic_DNA"/>
</dbReference>